<dbReference type="EMBL" id="MCFI01000012">
    <property type="protein sequence ID" value="ORY81019.1"/>
    <property type="molecule type" value="Genomic_DNA"/>
</dbReference>
<gene>
    <name evidence="1" type="ORF">BCR37DRAFT_63207</name>
</gene>
<keyword evidence="2" id="KW-1185">Reference proteome</keyword>
<organism evidence="1 2">
    <name type="scientific">Protomyces lactucae-debilis</name>
    <dbReference type="NCBI Taxonomy" id="2754530"/>
    <lineage>
        <taxon>Eukaryota</taxon>
        <taxon>Fungi</taxon>
        <taxon>Dikarya</taxon>
        <taxon>Ascomycota</taxon>
        <taxon>Taphrinomycotina</taxon>
        <taxon>Taphrinomycetes</taxon>
        <taxon>Taphrinales</taxon>
        <taxon>Protomycetaceae</taxon>
        <taxon>Protomyces</taxon>
    </lineage>
</organism>
<dbReference type="RefSeq" id="XP_040724664.1">
    <property type="nucleotide sequence ID" value="XM_040872406.1"/>
</dbReference>
<evidence type="ECO:0000313" key="1">
    <source>
        <dbReference type="EMBL" id="ORY81019.1"/>
    </source>
</evidence>
<name>A0A1Y2FAS8_PROLT</name>
<dbReference type="GeneID" id="63789005"/>
<accession>A0A1Y2FAS8</accession>
<sequence>MPASYKRSQRLPDLIPMIPFKIPLALFLAYAVAVPIQEQGALSKRLVVGFPGGGVRVGPNGVNVVAANGLVNVNGPALRTTRPVAPQRTANTNVGLGPGSPLFGSSSLGGLGGGNTMLGSTLLGGLLRPPPAK</sequence>
<protein>
    <submittedName>
        <fullName evidence="1">Uncharacterized protein</fullName>
    </submittedName>
</protein>
<reference evidence="1 2" key="1">
    <citation type="submission" date="2016-07" db="EMBL/GenBank/DDBJ databases">
        <title>Pervasive Adenine N6-methylation of Active Genes in Fungi.</title>
        <authorList>
            <consortium name="DOE Joint Genome Institute"/>
            <person name="Mondo S.J."/>
            <person name="Dannebaum R.O."/>
            <person name="Kuo R.C."/>
            <person name="Labutti K."/>
            <person name="Haridas S."/>
            <person name="Kuo A."/>
            <person name="Salamov A."/>
            <person name="Ahrendt S.R."/>
            <person name="Lipzen A."/>
            <person name="Sullivan W."/>
            <person name="Andreopoulos W.B."/>
            <person name="Clum A."/>
            <person name="Lindquist E."/>
            <person name="Daum C."/>
            <person name="Ramamoorthy G.K."/>
            <person name="Gryganskyi A."/>
            <person name="Culley D."/>
            <person name="Magnuson J.K."/>
            <person name="James T.Y."/>
            <person name="O'Malley M.A."/>
            <person name="Stajich J.E."/>
            <person name="Spatafora J.W."/>
            <person name="Visel A."/>
            <person name="Grigoriev I.V."/>
        </authorList>
    </citation>
    <scope>NUCLEOTIDE SEQUENCE [LARGE SCALE GENOMIC DNA]</scope>
    <source>
        <strain evidence="1 2">12-1054</strain>
    </source>
</reference>
<dbReference type="Proteomes" id="UP000193685">
    <property type="component" value="Unassembled WGS sequence"/>
</dbReference>
<proteinExistence type="predicted"/>
<comment type="caution">
    <text evidence="1">The sequence shown here is derived from an EMBL/GenBank/DDBJ whole genome shotgun (WGS) entry which is preliminary data.</text>
</comment>
<dbReference type="AlphaFoldDB" id="A0A1Y2FAS8"/>
<evidence type="ECO:0000313" key="2">
    <source>
        <dbReference type="Proteomes" id="UP000193685"/>
    </source>
</evidence>